<dbReference type="PANTHER" id="PTHR24171:SF9">
    <property type="entry name" value="ANKYRIN REPEAT DOMAIN-CONTAINING PROTEIN 39"/>
    <property type="match status" value="1"/>
</dbReference>
<feature type="repeat" description="ANK" evidence="3">
    <location>
        <begin position="183"/>
        <end position="215"/>
    </location>
</feature>
<dbReference type="CDD" id="cd14688">
    <property type="entry name" value="bZIP_YAP"/>
    <property type="match status" value="1"/>
</dbReference>
<dbReference type="RefSeq" id="XP_056508998.1">
    <property type="nucleotide sequence ID" value="XM_056658705.1"/>
</dbReference>
<dbReference type="InterPro" id="IPR002110">
    <property type="entry name" value="Ankyrin_rpt"/>
</dbReference>
<dbReference type="AlphaFoldDB" id="A0A9W9ERV8"/>
<dbReference type="SUPFAM" id="SSF48403">
    <property type="entry name" value="Ankyrin repeat"/>
    <property type="match status" value="1"/>
</dbReference>
<feature type="repeat" description="ANK" evidence="3">
    <location>
        <begin position="249"/>
        <end position="274"/>
    </location>
</feature>
<reference evidence="6" key="1">
    <citation type="submission" date="2022-11" db="EMBL/GenBank/DDBJ databases">
        <authorList>
            <person name="Petersen C."/>
        </authorList>
    </citation>
    <scope>NUCLEOTIDE SEQUENCE</scope>
    <source>
        <strain evidence="6">IBT 34128</strain>
    </source>
</reference>
<feature type="repeat" description="ANK" evidence="3">
    <location>
        <begin position="288"/>
        <end position="320"/>
    </location>
</feature>
<dbReference type="InterPro" id="IPR036770">
    <property type="entry name" value="Ankyrin_rpt-contain_sf"/>
</dbReference>
<keyword evidence="1" id="KW-0677">Repeat</keyword>
<dbReference type="GeneID" id="81397874"/>
<proteinExistence type="predicted"/>
<dbReference type="PROSITE" id="PS50088">
    <property type="entry name" value="ANK_REPEAT"/>
    <property type="match status" value="4"/>
</dbReference>
<dbReference type="GO" id="GO:0003700">
    <property type="term" value="F:DNA-binding transcription factor activity"/>
    <property type="evidence" value="ECO:0007669"/>
    <property type="project" value="InterPro"/>
</dbReference>
<evidence type="ECO:0000256" key="2">
    <source>
        <dbReference type="ARBA" id="ARBA00023043"/>
    </source>
</evidence>
<name>A0A9W9ERV8_9EURO</name>
<dbReference type="EMBL" id="JAPMSZ010000010">
    <property type="protein sequence ID" value="KAJ5086873.1"/>
    <property type="molecule type" value="Genomic_DNA"/>
</dbReference>
<feature type="repeat" description="ANK" evidence="3">
    <location>
        <begin position="216"/>
        <end position="248"/>
    </location>
</feature>
<accession>A0A9W9ERV8</accession>
<evidence type="ECO:0000313" key="6">
    <source>
        <dbReference type="EMBL" id="KAJ5086873.1"/>
    </source>
</evidence>
<evidence type="ECO:0000313" key="7">
    <source>
        <dbReference type="Proteomes" id="UP001141434"/>
    </source>
</evidence>
<protein>
    <recommendedName>
        <fullName evidence="5">BZIP domain-containing protein</fullName>
    </recommendedName>
</protein>
<dbReference type="PROSITE" id="PS00036">
    <property type="entry name" value="BZIP_BASIC"/>
    <property type="match status" value="1"/>
</dbReference>
<feature type="region of interest" description="Disordered" evidence="4">
    <location>
        <begin position="14"/>
        <end position="50"/>
    </location>
</feature>
<dbReference type="OrthoDB" id="366390at2759"/>
<gene>
    <name evidence="6" type="ORF">NUU61_008180</name>
</gene>
<reference evidence="6" key="2">
    <citation type="journal article" date="2023" name="IMA Fungus">
        <title>Comparative genomic study of the Penicillium genus elucidates a diverse pangenome and 15 lateral gene transfer events.</title>
        <authorList>
            <person name="Petersen C."/>
            <person name="Sorensen T."/>
            <person name="Nielsen M.R."/>
            <person name="Sondergaard T.E."/>
            <person name="Sorensen J.L."/>
            <person name="Fitzpatrick D.A."/>
            <person name="Frisvad J.C."/>
            <person name="Nielsen K.L."/>
        </authorList>
    </citation>
    <scope>NUCLEOTIDE SEQUENCE</scope>
    <source>
        <strain evidence="6">IBT 34128</strain>
    </source>
</reference>
<keyword evidence="2 3" id="KW-0040">ANK repeat</keyword>
<dbReference type="PANTHER" id="PTHR24171">
    <property type="entry name" value="ANKYRIN REPEAT DOMAIN-CONTAINING PROTEIN 39-RELATED"/>
    <property type="match status" value="1"/>
</dbReference>
<evidence type="ECO:0000259" key="5">
    <source>
        <dbReference type="PROSITE" id="PS00036"/>
    </source>
</evidence>
<sequence>MDWNVRLPTDSVERRRLQNRLAQRKFREKKRRADSARTDPPGASEQLASNHDSIAGVFSDNVTITQSQVPSYNTGSDVDWIDVDAIDRMLSSTEHHLSLPASDSSLWQLPFTTPSTGVTDRASVPSLSGATRSSAERNKAPSRSSDAQVLAPALDLHPSLNNLEPPPQDTVLELITSAQSDKGWISTLHIAAQKGHERIVRVLLRANMDPNQTDSDGRTPLTHATIEDHEPIVRLLLSHGARIAVSDREGRSALHWAVLHRRLGVLQLLLEHWAKSERDLDINVYDEAGWTPLHMAVDRAFEPGVLLLIQHGADMDAKAQKCRYTGKVVPFMDGR</sequence>
<feature type="domain" description="BZIP" evidence="5">
    <location>
        <begin position="14"/>
        <end position="29"/>
    </location>
</feature>
<dbReference type="Pfam" id="PF12796">
    <property type="entry name" value="Ank_2"/>
    <property type="match status" value="1"/>
</dbReference>
<dbReference type="Gene3D" id="1.25.40.20">
    <property type="entry name" value="Ankyrin repeat-containing domain"/>
    <property type="match status" value="2"/>
</dbReference>
<dbReference type="PROSITE" id="PS50297">
    <property type="entry name" value="ANK_REP_REGION"/>
    <property type="match status" value="4"/>
</dbReference>
<dbReference type="Pfam" id="PF00023">
    <property type="entry name" value="Ank"/>
    <property type="match status" value="1"/>
</dbReference>
<keyword evidence="7" id="KW-1185">Reference proteome</keyword>
<dbReference type="SMART" id="SM00248">
    <property type="entry name" value="ANK"/>
    <property type="match status" value="4"/>
</dbReference>
<evidence type="ECO:0000256" key="3">
    <source>
        <dbReference type="PROSITE-ProRule" id="PRU00023"/>
    </source>
</evidence>
<evidence type="ECO:0000256" key="4">
    <source>
        <dbReference type="SAM" id="MobiDB-lite"/>
    </source>
</evidence>
<organism evidence="6 7">
    <name type="scientific">Penicillium alfredii</name>
    <dbReference type="NCBI Taxonomy" id="1506179"/>
    <lineage>
        <taxon>Eukaryota</taxon>
        <taxon>Fungi</taxon>
        <taxon>Dikarya</taxon>
        <taxon>Ascomycota</taxon>
        <taxon>Pezizomycotina</taxon>
        <taxon>Eurotiomycetes</taxon>
        <taxon>Eurotiomycetidae</taxon>
        <taxon>Eurotiales</taxon>
        <taxon>Aspergillaceae</taxon>
        <taxon>Penicillium</taxon>
    </lineage>
</organism>
<dbReference type="Proteomes" id="UP001141434">
    <property type="component" value="Unassembled WGS sequence"/>
</dbReference>
<evidence type="ECO:0000256" key="1">
    <source>
        <dbReference type="ARBA" id="ARBA00022737"/>
    </source>
</evidence>
<feature type="region of interest" description="Disordered" evidence="4">
    <location>
        <begin position="114"/>
        <end position="148"/>
    </location>
</feature>
<dbReference type="InterPro" id="IPR004827">
    <property type="entry name" value="bZIP"/>
</dbReference>
<comment type="caution">
    <text evidence="6">The sequence shown here is derived from an EMBL/GenBank/DDBJ whole genome shotgun (WGS) entry which is preliminary data.</text>
</comment>